<proteinExistence type="predicted"/>
<dbReference type="Proteomes" id="UP000023775">
    <property type="component" value="Unassembled WGS sequence"/>
</dbReference>
<comment type="caution">
    <text evidence="1">The sequence shown here is derived from an EMBL/GenBank/DDBJ whole genome shotgun (WGS) entry which is preliminary data.</text>
</comment>
<reference evidence="1 2" key="1">
    <citation type="journal article" date="2013" name="Genome Announc.">
        <title>Draft Genome Sequence of the Aeromonas diversa Type Strain.</title>
        <authorList>
            <person name="Farfan M."/>
            <person name="Spataro N."/>
            <person name="Sanglas A."/>
            <person name="Albarral V."/>
            <person name="Loren J.G."/>
            <person name="Bosch E."/>
            <person name="Fuste M.C."/>
        </authorList>
    </citation>
    <scope>NUCLEOTIDE SEQUENCE [LARGE SCALE GENOMIC DNA]</scope>
    <source>
        <strain evidence="1 2">2478-85</strain>
    </source>
</reference>
<accession>N9U0I5</accession>
<gene>
    <name evidence="1" type="ORF">G114_11350</name>
</gene>
<dbReference type="PATRIC" id="fig|1268237.3.peg.2233"/>
<sequence length="127" mass="14203">MLLALGGCDLALQRYRVEFEDGSWREISFLPFADEARWREGCKNGEVVSDLTMPLAWQERSDGERELLIGGEPFETDNSGLYRSNGILFGHTSDFIQRGLHGLEACRSANHSQTGKSSQFNLGSFGR</sequence>
<evidence type="ECO:0000313" key="2">
    <source>
        <dbReference type="Proteomes" id="UP000023775"/>
    </source>
</evidence>
<dbReference type="EMBL" id="APVG01000027">
    <property type="protein sequence ID" value="ENY71805.1"/>
    <property type="molecule type" value="Genomic_DNA"/>
</dbReference>
<name>N9U0I5_9GAMM</name>
<organism evidence="1 2">
    <name type="scientific">Aeromonas diversa CDC 2478-85</name>
    <dbReference type="NCBI Taxonomy" id="1268237"/>
    <lineage>
        <taxon>Bacteria</taxon>
        <taxon>Pseudomonadati</taxon>
        <taxon>Pseudomonadota</taxon>
        <taxon>Gammaproteobacteria</taxon>
        <taxon>Aeromonadales</taxon>
        <taxon>Aeromonadaceae</taxon>
        <taxon>Aeromonas</taxon>
    </lineage>
</organism>
<evidence type="ECO:0000313" key="1">
    <source>
        <dbReference type="EMBL" id="ENY71805.1"/>
    </source>
</evidence>
<protein>
    <submittedName>
        <fullName evidence="1">Uncharacterized protein</fullName>
    </submittedName>
</protein>
<keyword evidence="2" id="KW-1185">Reference proteome</keyword>
<dbReference type="AlphaFoldDB" id="N9U0I5"/>